<keyword evidence="2" id="KW-0175">Coiled coil</keyword>
<dbReference type="SUPFAM" id="SSF51230">
    <property type="entry name" value="Single hybrid motif"/>
    <property type="match status" value="1"/>
</dbReference>
<feature type="transmembrane region" description="Helical" evidence="3">
    <location>
        <begin position="24"/>
        <end position="44"/>
    </location>
</feature>
<dbReference type="InterPro" id="IPR058635">
    <property type="entry name" value="BSH_YhbJ"/>
</dbReference>
<dbReference type="RefSeq" id="WP_177315086.1">
    <property type="nucleotide sequence ID" value="NZ_JAKNGE010000002.1"/>
</dbReference>
<dbReference type="InterPro" id="IPR058636">
    <property type="entry name" value="Beta-barrel_YknX"/>
</dbReference>
<evidence type="ECO:0000313" key="7">
    <source>
        <dbReference type="Proteomes" id="UP001299608"/>
    </source>
</evidence>
<reference evidence="6" key="1">
    <citation type="submission" date="2022-01" db="EMBL/GenBank/DDBJ databases">
        <title>Collection of gut derived symbiotic bacterial strains cultured from healthy donors.</title>
        <authorList>
            <person name="Lin H."/>
            <person name="Kohout C."/>
            <person name="Waligurski E."/>
            <person name="Pamer E.G."/>
        </authorList>
    </citation>
    <scope>NUCLEOTIDE SEQUENCE</scope>
    <source>
        <strain evidence="6">DFI.6.55</strain>
    </source>
</reference>
<proteinExistence type="predicted"/>
<feature type="domain" description="YknX-like beta-barrel" evidence="4">
    <location>
        <begin position="135"/>
        <end position="223"/>
    </location>
</feature>
<accession>A0AAW5BML8</accession>
<dbReference type="Pfam" id="PF25997">
    <property type="entry name" value="BSH_YhbJ"/>
    <property type="match status" value="1"/>
</dbReference>
<evidence type="ECO:0000259" key="4">
    <source>
        <dbReference type="Pfam" id="PF25990"/>
    </source>
</evidence>
<keyword evidence="3" id="KW-0472">Membrane</keyword>
<sequence>MNDNIQNKIDGGETAGKKAKLKKILYPLLFAVVIIGCCTGYYMFSVNMNYFSTDNAKVTAKLYSVMPVTSGKLISWDVENGDLVEQDQVLGRQEVLPYITSPITGTVVKNDGAVNQTVSPGTPLAVVADTSNLYVGVNVEETDIMKIHLGQLVDVRLDAYPHRTFKGQVTEIDPATQTYFTNTTSFSTSGTYTKVTQLVPIKVTIENKEDLPLVFGMNATVKVHLK</sequence>
<evidence type="ECO:0000256" key="3">
    <source>
        <dbReference type="SAM" id="Phobius"/>
    </source>
</evidence>
<evidence type="ECO:0000256" key="2">
    <source>
        <dbReference type="ARBA" id="ARBA00023054"/>
    </source>
</evidence>
<dbReference type="GO" id="GO:0055085">
    <property type="term" value="P:transmembrane transport"/>
    <property type="evidence" value="ECO:0007669"/>
    <property type="project" value="InterPro"/>
</dbReference>
<dbReference type="InterPro" id="IPR011053">
    <property type="entry name" value="Single_hybrid_motif"/>
</dbReference>
<dbReference type="Proteomes" id="UP001299608">
    <property type="component" value="Unassembled WGS sequence"/>
</dbReference>
<evidence type="ECO:0000256" key="1">
    <source>
        <dbReference type="ARBA" id="ARBA00004196"/>
    </source>
</evidence>
<dbReference type="InterPro" id="IPR050465">
    <property type="entry name" value="UPF0194_transport"/>
</dbReference>
<keyword evidence="3" id="KW-1133">Transmembrane helix</keyword>
<dbReference type="PANTHER" id="PTHR32347">
    <property type="entry name" value="EFFLUX SYSTEM COMPONENT YKNX-RELATED"/>
    <property type="match status" value="1"/>
</dbReference>
<feature type="domain" description="YhbJ barrel-sandwich hybrid" evidence="5">
    <location>
        <begin position="63"/>
        <end position="129"/>
    </location>
</feature>
<dbReference type="AlphaFoldDB" id="A0AAW5BML8"/>
<comment type="caution">
    <text evidence="6">The sequence shown here is derived from an EMBL/GenBank/DDBJ whole genome shotgun (WGS) entry which is preliminary data.</text>
</comment>
<keyword evidence="3" id="KW-0812">Transmembrane</keyword>
<name>A0AAW5BML8_9FIRM</name>
<gene>
    <name evidence="6" type="ORF">L0N08_01625</name>
</gene>
<dbReference type="Gene3D" id="2.40.50.100">
    <property type="match status" value="1"/>
</dbReference>
<comment type="subcellular location">
    <subcellularLocation>
        <location evidence="1">Cell envelope</location>
    </subcellularLocation>
</comment>
<organism evidence="6 7">
    <name type="scientific">Enterocloster aldenensis</name>
    <dbReference type="NCBI Taxonomy" id="358742"/>
    <lineage>
        <taxon>Bacteria</taxon>
        <taxon>Bacillati</taxon>
        <taxon>Bacillota</taxon>
        <taxon>Clostridia</taxon>
        <taxon>Lachnospirales</taxon>
        <taxon>Lachnospiraceae</taxon>
        <taxon>Enterocloster</taxon>
    </lineage>
</organism>
<evidence type="ECO:0000313" key="6">
    <source>
        <dbReference type="EMBL" id="MCG4744109.1"/>
    </source>
</evidence>
<dbReference type="Gene3D" id="2.40.30.170">
    <property type="match status" value="1"/>
</dbReference>
<dbReference type="GO" id="GO:0030313">
    <property type="term" value="C:cell envelope"/>
    <property type="evidence" value="ECO:0007669"/>
    <property type="project" value="UniProtKB-SubCell"/>
</dbReference>
<dbReference type="EMBL" id="JAKNGE010000002">
    <property type="protein sequence ID" value="MCG4744109.1"/>
    <property type="molecule type" value="Genomic_DNA"/>
</dbReference>
<protein>
    <submittedName>
        <fullName evidence="6">Efflux RND transporter periplasmic adaptor subunit</fullName>
    </submittedName>
</protein>
<dbReference type="Pfam" id="PF25990">
    <property type="entry name" value="Beta-barrel_YknX"/>
    <property type="match status" value="1"/>
</dbReference>
<evidence type="ECO:0000259" key="5">
    <source>
        <dbReference type="Pfam" id="PF25997"/>
    </source>
</evidence>